<dbReference type="SUPFAM" id="SSF55961">
    <property type="entry name" value="Bet v1-like"/>
    <property type="match status" value="1"/>
</dbReference>
<name>A0A4R5KDW8_9BACL</name>
<proteinExistence type="inferred from homology"/>
<dbReference type="Proteomes" id="UP000295636">
    <property type="component" value="Unassembled WGS sequence"/>
</dbReference>
<dbReference type="OrthoDB" id="9800600at2"/>
<evidence type="ECO:0000256" key="1">
    <source>
        <dbReference type="ARBA" id="ARBA00006817"/>
    </source>
</evidence>
<accession>A0A4R5KDW8</accession>
<dbReference type="RefSeq" id="WP_133235233.1">
    <property type="nucleotide sequence ID" value="NZ_SMRT01000021.1"/>
</dbReference>
<dbReference type="AlphaFoldDB" id="A0A4R5KDW8"/>
<dbReference type="EMBL" id="SMRT01000021">
    <property type="protein sequence ID" value="TDF92310.1"/>
    <property type="molecule type" value="Genomic_DNA"/>
</dbReference>
<sequence length="149" mass="17054">MDLKYDFYINASPQTVWDAIVSPEGTRKTFFGSVIRSTFEAGAPYAYVGPGNDGEETVHVYGNILAYEPYKVFSCTEHPGPSYYANHEQLETRMTFTLETVGKSTKLTLLQDQWPADHPSYERVKQDWWLILSNIKTYAETGETMDFGW</sequence>
<dbReference type="InterPro" id="IPR013538">
    <property type="entry name" value="ASHA1/2-like_C"/>
</dbReference>
<dbReference type="InterPro" id="IPR023393">
    <property type="entry name" value="START-like_dom_sf"/>
</dbReference>
<gene>
    <name evidence="3" type="ORF">E1757_30030</name>
</gene>
<evidence type="ECO:0000313" key="3">
    <source>
        <dbReference type="EMBL" id="TDF92310.1"/>
    </source>
</evidence>
<comment type="caution">
    <text evidence="3">The sequence shown here is derived from an EMBL/GenBank/DDBJ whole genome shotgun (WGS) entry which is preliminary data.</text>
</comment>
<keyword evidence="4" id="KW-1185">Reference proteome</keyword>
<dbReference type="Pfam" id="PF08327">
    <property type="entry name" value="AHSA1"/>
    <property type="match status" value="1"/>
</dbReference>
<evidence type="ECO:0000259" key="2">
    <source>
        <dbReference type="Pfam" id="PF08327"/>
    </source>
</evidence>
<protein>
    <submittedName>
        <fullName evidence="3">Polyketide cyclase</fullName>
    </submittedName>
</protein>
<organism evidence="3 4">
    <name type="scientific">Paenibacillus piri</name>
    <dbReference type="NCBI Taxonomy" id="2547395"/>
    <lineage>
        <taxon>Bacteria</taxon>
        <taxon>Bacillati</taxon>
        <taxon>Bacillota</taxon>
        <taxon>Bacilli</taxon>
        <taxon>Bacillales</taxon>
        <taxon>Paenibacillaceae</taxon>
        <taxon>Paenibacillus</taxon>
    </lineage>
</organism>
<dbReference type="CDD" id="cd08893">
    <property type="entry name" value="SRPBCC_CalC_Aha1-like_GntR-HTH"/>
    <property type="match status" value="1"/>
</dbReference>
<reference evidence="3 4" key="1">
    <citation type="submission" date="2019-03" db="EMBL/GenBank/DDBJ databases">
        <title>This is whole genome sequence of Paenibacillus sp MS74 strain.</title>
        <authorList>
            <person name="Trinh H.N."/>
        </authorList>
    </citation>
    <scope>NUCLEOTIDE SEQUENCE [LARGE SCALE GENOMIC DNA]</scope>
    <source>
        <strain evidence="3 4">MS74</strain>
    </source>
</reference>
<dbReference type="Gene3D" id="3.30.530.20">
    <property type="match status" value="1"/>
</dbReference>
<feature type="domain" description="Activator of Hsp90 ATPase homologue 1/2-like C-terminal" evidence="2">
    <location>
        <begin position="10"/>
        <end position="140"/>
    </location>
</feature>
<comment type="similarity">
    <text evidence="1">Belongs to the AHA1 family.</text>
</comment>
<evidence type="ECO:0000313" key="4">
    <source>
        <dbReference type="Proteomes" id="UP000295636"/>
    </source>
</evidence>